<reference evidence="17 18" key="1">
    <citation type="submission" date="2023-10" db="EMBL/GenBank/DDBJ databases">
        <authorList>
            <person name="Maclean D."/>
            <person name="Macfadyen A."/>
        </authorList>
    </citation>
    <scope>NUCLEOTIDE SEQUENCE [LARGE SCALE GENOMIC DNA]</scope>
</reference>
<comment type="catalytic activity">
    <reaction evidence="12">
        <text>L-seryl-[protein] + ATP = O-phospho-L-seryl-[protein] + ADP + H(+)</text>
        <dbReference type="Rhea" id="RHEA:17989"/>
        <dbReference type="Rhea" id="RHEA-COMP:9863"/>
        <dbReference type="Rhea" id="RHEA-COMP:11604"/>
        <dbReference type="ChEBI" id="CHEBI:15378"/>
        <dbReference type="ChEBI" id="CHEBI:29999"/>
        <dbReference type="ChEBI" id="CHEBI:30616"/>
        <dbReference type="ChEBI" id="CHEBI:83421"/>
        <dbReference type="ChEBI" id="CHEBI:456216"/>
        <dbReference type="EC" id="2.7.11.1"/>
    </reaction>
</comment>
<dbReference type="InterPro" id="IPR030484">
    <property type="entry name" value="Rio2"/>
</dbReference>
<evidence type="ECO:0000256" key="5">
    <source>
        <dbReference type="ARBA" id="ARBA00022679"/>
    </source>
</evidence>
<dbReference type="InterPro" id="IPR000687">
    <property type="entry name" value="RIO_kinase"/>
</dbReference>
<dbReference type="GO" id="GO:0005634">
    <property type="term" value="C:nucleus"/>
    <property type="evidence" value="ECO:0007669"/>
    <property type="project" value="TreeGrafter"/>
</dbReference>
<dbReference type="GO" id="GO:0005829">
    <property type="term" value="C:cytosol"/>
    <property type="evidence" value="ECO:0007669"/>
    <property type="project" value="TreeGrafter"/>
</dbReference>
<dbReference type="InterPro" id="IPR036390">
    <property type="entry name" value="WH_DNA-bd_sf"/>
</dbReference>
<dbReference type="GO" id="GO:0030688">
    <property type="term" value="C:preribosome, small subunit precursor"/>
    <property type="evidence" value="ECO:0007669"/>
    <property type="project" value="TreeGrafter"/>
</dbReference>
<proteinExistence type="inferred from homology"/>
<comment type="cofactor">
    <cofactor evidence="1">
        <name>Mg(2+)</name>
        <dbReference type="ChEBI" id="CHEBI:18420"/>
    </cofactor>
</comment>
<evidence type="ECO:0000256" key="8">
    <source>
        <dbReference type="ARBA" id="ARBA00022777"/>
    </source>
</evidence>
<dbReference type="FunFam" id="1.10.10.10:FF:000053">
    <property type="entry name" value="Serine/threonine-protein kinase RIO2"/>
    <property type="match status" value="1"/>
</dbReference>
<gene>
    <name evidence="17" type="ORF">CVIRNUC_007219</name>
</gene>
<feature type="domain" description="RIO kinase" evidence="16">
    <location>
        <begin position="64"/>
        <end position="291"/>
    </location>
</feature>
<dbReference type="Gene3D" id="3.30.200.20">
    <property type="entry name" value="Phosphorylase Kinase, domain 1"/>
    <property type="match status" value="1"/>
</dbReference>
<evidence type="ECO:0000313" key="17">
    <source>
        <dbReference type="EMBL" id="CAK0784016.1"/>
    </source>
</evidence>
<keyword evidence="7" id="KW-0547">Nucleotide-binding</keyword>
<feature type="region of interest" description="Disordered" evidence="15">
    <location>
        <begin position="327"/>
        <end position="419"/>
    </location>
</feature>
<evidence type="ECO:0000256" key="1">
    <source>
        <dbReference type="ARBA" id="ARBA00001946"/>
    </source>
</evidence>
<dbReference type="GO" id="GO:0004674">
    <property type="term" value="F:protein serine/threonine kinase activity"/>
    <property type="evidence" value="ECO:0007669"/>
    <property type="project" value="UniProtKB-KW"/>
</dbReference>
<evidence type="ECO:0000256" key="10">
    <source>
        <dbReference type="ARBA" id="ARBA00022842"/>
    </source>
</evidence>
<keyword evidence="8" id="KW-0418">Kinase</keyword>
<dbReference type="SUPFAM" id="SSF46785">
    <property type="entry name" value="Winged helix' DNA-binding domain"/>
    <property type="match status" value="1"/>
</dbReference>
<evidence type="ECO:0000256" key="14">
    <source>
        <dbReference type="ARBA" id="ARBA00068837"/>
    </source>
</evidence>
<name>A0AAV1IAX4_9CHLO</name>
<evidence type="ECO:0000256" key="11">
    <source>
        <dbReference type="ARBA" id="ARBA00047899"/>
    </source>
</evidence>
<dbReference type="SMART" id="SM00090">
    <property type="entry name" value="RIO"/>
    <property type="match status" value="1"/>
</dbReference>
<evidence type="ECO:0000256" key="13">
    <source>
        <dbReference type="ARBA" id="ARBA00068353"/>
    </source>
</evidence>
<evidence type="ECO:0000256" key="2">
    <source>
        <dbReference type="ARBA" id="ARBA00009196"/>
    </source>
</evidence>
<evidence type="ECO:0000256" key="6">
    <source>
        <dbReference type="ARBA" id="ARBA00022723"/>
    </source>
</evidence>
<evidence type="ECO:0000256" key="3">
    <source>
        <dbReference type="ARBA" id="ARBA00012513"/>
    </source>
</evidence>
<dbReference type="EMBL" id="CAUYUE010000009">
    <property type="protein sequence ID" value="CAK0784016.1"/>
    <property type="molecule type" value="Genomic_DNA"/>
</dbReference>
<keyword evidence="4" id="KW-0723">Serine/threonine-protein kinase</keyword>
<dbReference type="AlphaFoldDB" id="A0AAV1IAX4"/>
<dbReference type="InterPro" id="IPR011009">
    <property type="entry name" value="Kinase-like_dom_sf"/>
</dbReference>
<dbReference type="Gene3D" id="1.10.510.10">
    <property type="entry name" value="Transferase(Phosphotransferase) domain 1"/>
    <property type="match status" value="1"/>
</dbReference>
<accession>A0AAV1IAX4</accession>
<evidence type="ECO:0000256" key="4">
    <source>
        <dbReference type="ARBA" id="ARBA00022527"/>
    </source>
</evidence>
<dbReference type="GO" id="GO:0046872">
    <property type="term" value="F:metal ion binding"/>
    <property type="evidence" value="ECO:0007669"/>
    <property type="project" value="UniProtKB-KW"/>
</dbReference>
<keyword evidence="9" id="KW-0067">ATP-binding</keyword>
<protein>
    <recommendedName>
        <fullName evidence="13">Serine/threonine-protein kinase RIO2</fullName>
        <ecNumber evidence="3">2.7.11.1</ecNumber>
    </recommendedName>
    <alternativeName>
        <fullName evidence="14">Serine/threonine-protein kinase rio2</fullName>
    </alternativeName>
</protein>
<feature type="compositionally biased region" description="Polar residues" evidence="15">
    <location>
        <begin position="351"/>
        <end position="368"/>
    </location>
</feature>
<dbReference type="SUPFAM" id="SSF56112">
    <property type="entry name" value="Protein kinase-like (PK-like)"/>
    <property type="match status" value="1"/>
</dbReference>
<evidence type="ECO:0000259" key="16">
    <source>
        <dbReference type="SMART" id="SM00090"/>
    </source>
</evidence>
<comment type="catalytic activity">
    <reaction evidence="11">
        <text>L-threonyl-[protein] + ATP = O-phospho-L-threonyl-[protein] + ADP + H(+)</text>
        <dbReference type="Rhea" id="RHEA:46608"/>
        <dbReference type="Rhea" id="RHEA-COMP:11060"/>
        <dbReference type="Rhea" id="RHEA-COMP:11605"/>
        <dbReference type="ChEBI" id="CHEBI:15378"/>
        <dbReference type="ChEBI" id="CHEBI:30013"/>
        <dbReference type="ChEBI" id="CHEBI:30616"/>
        <dbReference type="ChEBI" id="CHEBI:61977"/>
        <dbReference type="ChEBI" id="CHEBI:456216"/>
        <dbReference type="EC" id="2.7.11.1"/>
    </reaction>
</comment>
<evidence type="ECO:0000256" key="12">
    <source>
        <dbReference type="ARBA" id="ARBA00048679"/>
    </source>
</evidence>
<keyword evidence="5" id="KW-0808">Transferase</keyword>
<evidence type="ECO:0000313" key="18">
    <source>
        <dbReference type="Proteomes" id="UP001314263"/>
    </source>
</evidence>
<keyword evidence="10" id="KW-0460">Magnesium</keyword>
<evidence type="ECO:0000256" key="9">
    <source>
        <dbReference type="ARBA" id="ARBA00022840"/>
    </source>
</evidence>
<organism evidence="17 18">
    <name type="scientific">Coccomyxa viridis</name>
    <dbReference type="NCBI Taxonomy" id="1274662"/>
    <lineage>
        <taxon>Eukaryota</taxon>
        <taxon>Viridiplantae</taxon>
        <taxon>Chlorophyta</taxon>
        <taxon>core chlorophytes</taxon>
        <taxon>Trebouxiophyceae</taxon>
        <taxon>Trebouxiophyceae incertae sedis</taxon>
        <taxon>Coccomyxaceae</taxon>
        <taxon>Coccomyxa</taxon>
    </lineage>
</organism>
<evidence type="ECO:0000256" key="7">
    <source>
        <dbReference type="ARBA" id="ARBA00022741"/>
    </source>
</evidence>
<keyword evidence="6" id="KW-0479">Metal-binding</keyword>
<feature type="compositionally biased region" description="Low complexity" evidence="15">
    <location>
        <begin position="370"/>
        <end position="381"/>
    </location>
</feature>
<dbReference type="CDD" id="cd05144">
    <property type="entry name" value="RIO2_C"/>
    <property type="match status" value="1"/>
</dbReference>
<comment type="caution">
    <text evidence="17">The sequence shown here is derived from an EMBL/GenBank/DDBJ whole genome shotgun (WGS) entry which is preliminary data.</text>
</comment>
<feature type="compositionally biased region" description="Low complexity" evidence="15">
    <location>
        <begin position="328"/>
        <end position="342"/>
    </location>
</feature>
<dbReference type="GO" id="GO:0030490">
    <property type="term" value="P:maturation of SSU-rRNA"/>
    <property type="evidence" value="ECO:0007669"/>
    <property type="project" value="TreeGrafter"/>
</dbReference>
<evidence type="ECO:0000256" key="15">
    <source>
        <dbReference type="SAM" id="MobiDB-lite"/>
    </source>
</evidence>
<sequence length="419" mass="45855">MKLDANSLRYMSKEEYRTLQALELGQRNHEIVPVPLIDGIAKLRHGGVVNALRGLMRQKLVHHDNQKYDGYRLTSLGYDFLALKALVNRGAVSAVGRQIGVGKESDVFEVLDTKGEAQAVKLHRLGRTSFRAVKAKRDYLQHRTSFSWLYLSRLAAAKEYAFMKALHENGFPVPRPLEHNRHAVLMSLIDATPLCQVQALQDVGRVYNQTMVLLTSLAKRGLVHCDFNEFNILVDEACNITLIDFPQMVSTAHVNAEELFDRDAESVRRFFGSKLGYVSPADPPGFKATLASANQADALDIKLSASGFKQGDQDALDVYMKPQQVHCTSTPSASSSASSVSDSIDEDEGRSLTTGHVGSAQVCDNNPDSPAIGAVVAGPAAWTQSGDDTSKHTSMEGNEIYDDTPTSSYGSRSHAVQCL</sequence>
<dbReference type="InterPro" id="IPR015285">
    <property type="entry name" value="RIO2_wHTH_N"/>
</dbReference>
<dbReference type="EC" id="2.7.11.1" evidence="3"/>
<dbReference type="GO" id="GO:0005524">
    <property type="term" value="F:ATP binding"/>
    <property type="evidence" value="ECO:0007669"/>
    <property type="project" value="UniProtKB-KW"/>
</dbReference>
<dbReference type="Pfam" id="PF09202">
    <property type="entry name" value="Rio2_N"/>
    <property type="match status" value="1"/>
</dbReference>
<comment type="similarity">
    <text evidence="2">Belongs to the protein kinase superfamily. RIO-type Ser/Thr kinase family.</text>
</comment>
<dbReference type="InterPro" id="IPR036388">
    <property type="entry name" value="WH-like_DNA-bd_sf"/>
</dbReference>
<dbReference type="InterPro" id="IPR018934">
    <property type="entry name" value="RIO_dom"/>
</dbReference>
<dbReference type="FunFam" id="3.30.200.20:FF:000052">
    <property type="entry name" value="Serine/threonine-protein kinase RIO2"/>
    <property type="match status" value="1"/>
</dbReference>
<dbReference type="Gene3D" id="1.10.10.10">
    <property type="entry name" value="Winged helix-like DNA-binding domain superfamily/Winged helix DNA-binding domain"/>
    <property type="match status" value="1"/>
</dbReference>
<dbReference type="Pfam" id="PF01163">
    <property type="entry name" value="RIO1"/>
    <property type="match status" value="1"/>
</dbReference>
<dbReference type="PANTHER" id="PTHR45852">
    <property type="entry name" value="SER/THR-PROTEIN KINASE RIO2"/>
    <property type="match status" value="1"/>
</dbReference>
<dbReference type="Proteomes" id="UP001314263">
    <property type="component" value="Unassembled WGS sequence"/>
</dbReference>
<dbReference type="PANTHER" id="PTHR45852:SF1">
    <property type="entry name" value="SERINE_THREONINE-PROTEIN KINASE RIO2"/>
    <property type="match status" value="1"/>
</dbReference>
<keyword evidence="18" id="KW-1185">Reference proteome</keyword>